<feature type="domain" description="Methyltransferase" evidence="4">
    <location>
        <begin position="53"/>
        <end position="145"/>
    </location>
</feature>
<dbReference type="Proteomes" id="UP000430670">
    <property type="component" value="Unassembled WGS sequence"/>
</dbReference>
<dbReference type="AlphaFoldDB" id="A0A6I3SFL5"/>
<dbReference type="Gene3D" id="3.40.50.150">
    <property type="entry name" value="Vaccinia Virus protein VP39"/>
    <property type="match status" value="1"/>
</dbReference>
<name>A0A6I3SFL5_HELMO</name>
<comment type="caution">
    <text evidence="5">The sequence shown here is derived from an EMBL/GenBank/DDBJ whole genome shotgun (WGS) entry which is preliminary data.</text>
</comment>
<sequence>MNLPPQFTGGLPVQKRTYQDLLALLGVNGAHPGGFLHTKRLLQKLQIQQNWTVLDAGCGSGLTSSYLVRAYGCAVTALDLNPLMIRNARRRFTQERLTVQLIQGDIEKLPLQNSAFDLIVAESVTVFTDIHKSLSEYARVLKPGGRLLDLEMTVESTLAGTELQELSQFYGMNNIPTESEWIQFFKQSGFTIESIEGASVSKTAGSLDVTNSHLDDIKDQELLRIWSKHQELTEKYAHTLGYRQFQASLPGND</sequence>
<dbReference type="GO" id="GO:0008168">
    <property type="term" value="F:methyltransferase activity"/>
    <property type="evidence" value="ECO:0007669"/>
    <property type="project" value="UniProtKB-KW"/>
</dbReference>
<dbReference type="PANTHER" id="PTHR44068">
    <property type="entry name" value="ZGC:194242"/>
    <property type="match status" value="1"/>
</dbReference>
<reference evidence="5 6" key="1">
    <citation type="submission" date="2019-11" db="EMBL/GenBank/DDBJ databases">
        <title>Whole-genome sequence of a the green, strictly anaerobic photosynthetic bacterium Heliobacillus mobilis DSM 6151.</title>
        <authorList>
            <person name="Kyndt J.A."/>
            <person name="Meyer T.E."/>
        </authorList>
    </citation>
    <scope>NUCLEOTIDE SEQUENCE [LARGE SCALE GENOMIC DNA]</scope>
    <source>
        <strain evidence="5 6">DSM 6151</strain>
    </source>
</reference>
<keyword evidence="1 5" id="KW-0489">Methyltransferase</keyword>
<proteinExistence type="predicted"/>
<keyword evidence="6" id="KW-1185">Reference proteome</keyword>
<evidence type="ECO:0000313" key="6">
    <source>
        <dbReference type="Proteomes" id="UP000430670"/>
    </source>
</evidence>
<dbReference type="PROSITE" id="PS01184">
    <property type="entry name" value="UBIE_2"/>
    <property type="match status" value="1"/>
</dbReference>
<dbReference type="PANTHER" id="PTHR44068:SF11">
    <property type="entry name" value="GERANYL DIPHOSPHATE 2-C-METHYLTRANSFERASE"/>
    <property type="match status" value="1"/>
</dbReference>
<gene>
    <name evidence="5" type="ORF">GJ688_01755</name>
</gene>
<evidence type="ECO:0000256" key="2">
    <source>
        <dbReference type="ARBA" id="ARBA00022679"/>
    </source>
</evidence>
<dbReference type="InterPro" id="IPR029063">
    <property type="entry name" value="SAM-dependent_MTases_sf"/>
</dbReference>
<organism evidence="5 6">
    <name type="scientific">Heliobacterium mobile</name>
    <name type="common">Heliobacillus mobilis</name>
    <dbReference type="NCBI Taxonomy" id="28064"/>
    <lineage>
        <taxon>Bacteria</taxon>
        <taxon>Bacillati</taxon>
        <taxon>Bacillota</taxon>
        <taxon>Clostridia</taxon>
        <taxon>Eubacteriales</taxon>
        <taxon>Heliobacteriaceae</taxon>
        <taxon>Heliobacterium</taxon>
    </lineage>
</organism>
<evidence type="ECO:0000259" key="4">
    <source>
        <dbReference type="Pfam" id="PF13649"/>
    </source>
</evidence>
<keyword evidence="3" id="KW-0949">S-adenosyl-L-methionine</keyword>
<protein>
    <submittedName>
        <fullName evidence="5">Methyltransferase domain-containing protein</fullName>
    </submittedName>
</protein>
<dbReference type="SUPFAM" id="SSF53335">
    <property type="entry name" value="S-adenosyl-L-methionine-dependent methyltransferases"/>
    <property type="match status" value="1"/>
</dbReference>
<dbReference type="InterPro" id="IPR023576">
    <property type="entry name" value="UbiE/COQ5_MeTrFase_CS"/>
</dbReference>
<dbReference type="GO" id="GO:0032259">
    <property type="term" value="P:methylation"/>
    <property type="evidence" value="ECO:0007669"/>
    <property type="project" value="UniProtKB-KW"/>
</dbReference>
<dbReference type="Pfam" id="PF13649">
    <property type="entry name" value="Methyltransf_25"/>
    <property type="match status" value="1"/>
</dbReference>
<evidence type="ECO:0000313" key="5">
    <source>
        <dbReference type="EMBL" id="MTV47706.1"/>
    </source>
</evidence>
<evidence type="ECO:0000256" key="1">
    <source>
        <dbReference type="ARBA" id="ARBA00022603"/>
    </source>
</evidence>
<dbReference type="InterPro" id="IPR041698">
    <property type="entry name" value="Methyltransf_25"/>
</dbReference>
<accession>A0A6I3SFL5</accession>
<dbReference type="InterPro" id="IPR050447">
    <property type="entry name" value="Erg6_SMT_methyltransf"/>
</dbReference>
<evidence type="ECO:0000256" key="3">
    <source>
        <dbReference type="ARBA" id="ARBA00022691"/>
    </source>
</evidence>
<keyword evidence="2 5" id="KW-0808">Transferase</keyword>
<dbReference type="CDD" id="cd02440">
    <property type="entry name" value="AdoMet_MTases"/>
    <property type="match status" value="1"/>
</dbReference>
<dbReference type="EMBL" id="WNKU01000001">
    <property type="protein sequence ID" value="MTV47706.1"/>
    <property type="molecule type" value="Genomic_DNA"/>
</dbReference>